<dbReference type="InterPro" id="IPR008207">
    <property type="entry name" value="Sig_transdc_His_kin_Hpt_dom"/>
</dbReference>
<evidence type="ECO:0000313" key="7">
    <source>
        <dbReference type="EMBL" id="SHE53758.1"/>
    </source>
</evidence>
<organism evidence="7 8">
    <name type="scientific">Thermomonas hydrothermalis</name>
    <dbReference type="NCBI Taxonomy" id="213588"/>
    <lineage>
        <taxon>Bacteria</taxon>
        <taxon>Pseudomonadati</taxon>
        <taxon>Pseudomonadota</taxon>
        <taxon>Gammaproteobacteria</taxon>
        <taxon>Lysobacterales</taxon>
        <taxon>Lysobacteraceae</taxon>
        <taxon>Thermomonas</taxon>
    </lineage>
</organism>
<keyword evidence="7" id="KW-0238">DNA-binding</keyword>
<dbReference type="Gene3D" id="1.20.120.160">
    <property type="entry name" value="HPT domain"/>
    <property type="match status" value="1"/>
</dbReference>
<dbReference type="PROSITE" id="PS50894">
    <property type="entry name" value="HPT"/>
    <property type="match status" value="1"/>
</dbReference>
<gene>
    <name evidence="7" type="ORF">SAMN02745204_00642</name>
</gene>
<feature type="modified residue" description="Phosphohistidine" evidence="3">
    <location>
        <position position="184"/>
    </location>
</feature>
<feature type="domain" description="HPt" evidence="6">
    <location>
        <begin position="145"/>
        <end position="231"/>
    </location>
</feature>
<evidence type="ECO:0000259" key="5">
    <source>
        <dbReference type="PROSITE" id="PS50110"/>
    </source>
</evidence>
<dbReference type="GO" id="GO:0003677">
    <property type="term" value="F:DNA binding"/>
    <property type="evidence" value="ECO:0007669"/>
    <property type="project" value="UniProtKB-KW"/>
</dbReference>
<dbReference type="InterPro" id="IPR050595">
    <property type="entry name" value="Bact_response_regulator"/>
</dbReference>
<evidence type="ECO:0000256" key="4">
    <source>
        <dbReference type="PROSITE-ProRule" id="PRU00169"/>
    </source>
</evidence>
<keyword evidence="1 4" id="KW-0597">Phosphoprotein</keyword>
<dbReference type="SUPFAM" id="SSF47226">
    <property type="entry name" value="Histidine-containing phosphotransfer domain, HPT domain"/>
    <property type="match status" value="1"/>
</dbReference>
<dbReference type="Gene3D" id="3.40.50.2300">
    <property type="match status" value="1"/>
</dbReference>
<dbReference type="SMART" id="SM00448">
    <property type="entry name" value="REC"/>
    <property type="match status" value="1"/>
</dbReference>
<dbReference type="RefSeq" id="WP_072755187.1">
    <property type="nucleotide sequence ID" value="NZ_FQUK01000007.1"/>
</dbReference>
<dbReference type="InterPro" id="IPR001789">
    <property type="entry name" value="Sig_transdc_resp-reg_receiver"/>
</dbReference>
<dbReference type="Pfam" id="PF01627">
    <property type="entry name" value="Hpt"/>
    <property type="match status" value="1"/>
</dbReference>
<evidence type="ECO:0000313" key="8">
    <source>
        <dbReference type="Proteomes" id="UP000242857"/>
    </source>
</evidence>
<dbReference type="SUPFAM" id="SSF52172">
    <property type="entry name" value="CheY-like"/>
    <property type="match status" value="1"/>
</dbReference>
<proteinExistence type="predicted"/>
<keyword evidence="8" id="KW-1185">Reference proteome</keyword>
<accession>A0A1M4UAU1</accession>
<dbReference type="GO" id="GO:0000160">
    <property type="term" value="P:phosphorelay signal transduction system"/>
    <property type="evidence" value="ECO:0007669"/>
    <property type="project" value="UniProtKB-KW"/>
</dbReference>
<dbReference type="OrthoDB" id="5966285at2"/>
<dbReference type="Pfam" id="PF00072">
    <property type="entry name" value="Response_reg"/>
    <property type="match status" value="1"/>
</dbReference>
<reference evidence="8" key="1">
    <citation type="submission" date="2016-11" db="EMBL/GenBank/DDBJ databases">
        <authorList>
            <person name="Varghese N."/>
            <person name="Submissions S."/>
        </authorList>
    </citation>
    <scope>NUCLEOTIDE SEQUENCE [LARGE SCALE GENOMIC DNA]</scope>
    <source>
        <strain evidence="8">DSM 14834</strain>
    </source>
</reference>
<dbReference type="PANTHER" id="PTHR44591:SF21">
    <property type="entry name" value="TWO-COMPONENT RESPONSE REGULATOR"/>
    <property type="match status" value="1"/>
</dbReference>
<dbReference type="Proteomes" id="UP000242857">
    <property type="component" value="Unassembled WGS sequence"/>
</dbReference>
<evidence type="ECO:0000256" key="3">
    <source>
        <dbReference type="PROSITE-ProRule" id="PRU00110"/>
    </source>
</evidence>
<feature type="domain" description="Response regulatory" evidence="5">
    <location>
        <begin position="11"/>
        <end position="125"/>
    </location>
</feature>
<feature type="modified residue" description="4-aspartylphosphate" evidence="4">
    <location>
        <position position="60"/>
    </location>
</feature>
<dbReference type="InterPro" id="IPR036641">
    <property type="entry name" value="HPT_dom_sf"/>
</dbReference>
<protein>
    <submittedName>
        <fullName evidence="7">DNA-binding response regulator, OmpR family, contains REC and winged-helix (WHTH) domain</fullName>
    </submittedName>
</protein>
<dbReference type="EMBL" id="FQUK01000007">
    <property type="protein sequence ID" value="SHE53758.1"/>
    <property type="molecule type" value="Genomic_DNA"/>
</dbReference>
<dbReference type="CDD" id="cd00156">
    <property type="entry name" value="REC"/>
    <property type="match status" value="1"/>
</dbReference>
<evidence type="ECO:0000256" key="1">
    <source>
        <dbReference type="ARBA" id="ARBA00022553"/>
    </source>
</evidence>
<evidence type="ECO:0000259" key="6">
    <source>
        <dbReference type="PROSITE" id="PS50894"/>
    </source>
</evidence>
<keyword evidence="2" id="KW-0902">Two-component regulatory system</keyword>
<dbReference type="PANTHER" id="PTHR44591">
    <property type="entry name" value="STRESS RESPONSE REGULATOR PROTEIN 1"/>
    <property type="match status" value="1"/>
</dbReference>
<dbReference type="PROSITE" id="PS50110">
    <property type="entry name" value="RESPONSE_REGULATORY"/>
    <property type="match status" value="1"/>
</dbReference>
<dbReference type="GO" id="GO:0004672">
    <property type="term" value="F:protein kinase activity"/>
    <property type="evidence" value="ECO:0007669"/>
    <property type="project" value="UniProtKB-ARBA"/>
</dbReference>
<dbReference type="InterPro" id="IPR011006">
    <property type="entry name" value="CheY-like_superfamily"/>
</dbReference>
<dbReference type="STRING" id="213588.SAMN02745204_00642"/>
<dbReference type="AlphaFoldDB" id="A0A1M4UAU1"/>
<sequence>MHEPSLPSHPWLLLVEDDPASAVFMTAAATPLPAQVCQADALDEARALCAAHTFDLLLIDVNLPDGHGEDFLRELRDAGIATPALAHTADPDPALHARLRAAGFAEVLLKPIAATTLRAALRRHLPETASPIWDDTDALAALGGQAEHVQTMRDLFLAELPAQRQRIVQAAIHADISALRAELHRLVASCGFVGARRLEQAVRRLQASLLDPDALRALEAAIEEQLTTPAA</sequence>
<name>A0A1M4UAU1_9GAMM</name>
<evidence type="ECO:0000256" key="2">
    <source>
        <dbReference type="ARBA" id="ARBA00023012"/>
    </source>
</evidence>